<proteinExistence type="predicted"/>
<name>A0A557RPW8_9RHOO</name>
<dbReference type="InterPro" id="IPR035901">
    <property type="entry name" value="GIY-YIG_endonuc_sf"/>
</dbReference>
<dbReference type="CDD" id="cd10434">
    <property type="entry name" value="GIY-YIG_UvrC_Cho"/>
    <property type="match status" value="1"/>
</dbReference>
<dbReference type="Gene3D" id="3.30.420.10">
    <property type="entry name" value="Ribonuclease H-like superfamily/Ribonuclease H"/>
    <property type="match status" value="1"/>
</dbReference>
<dbReference type="EC" id="2.7.7.7" evidence="1"/>
<dbReference type="InterPro" id="IPR013520">
    <property type="entry name" value="Ribonucl_H"/>
</dbReference>
<evidence type="ECO:0000256" key="2">
    <source>
        <dbReference type="ARBA" id="ARBA00025483"/>
    </source>
</evidence>
<dbReference type="SMART" id="SM00465">
    <property type="entry name" value="GIYc"/>
    <property type="match status" value="1"/>
</dbReference>
<dbReference type="PANTHER" id="PTHR30231">
    <property type="entry name" value="DNA POLYMERASE III SUBUNIT EPSILON"/>
    <property type="match status" value="1"/>
</dbReference>
<dbReference type="AlphaFoldDB" id="A0A557RPW8"/>
<gene>
    <name evidence="6" type="ORF">FHP89_03615</name>
</gene>
<protein>
    <recommendedName>
        <fullName evidence="1">DNA-directed DNA polymerase</fullName>
        <ecNumber evidence="1">2.7.7.7</ecNumber>
    </recommendedName>
</protein>
<dbReference type="PROSITE" id="PS50164">
    <property type="entry name" value="GIY_YIG"/>
    <property type="match status" value="1"/>
</dbReference>
<dbReference type="NCBIfam" id="TIGR00573">
    <property type="entry name" value="dnaq"/>
    <property type="match status" value="1"/>
</dbReference>
<evidence type="ECO:0000256" key="1">
    <source>
        <dbReference type="ARBA" id="ARBA00012417"/>
    </source>
</evidence>
<evidence type="ECO:0000313" key="7">
    <source>
        <dbReference type="Proteomes" id="UP000318349"/>
    </source>
</evidence>
<comment type="function">
    <text evidence="2">DNA polymerase III is a complex, multichain enzyme responsible for most of the replicative synthesis in bacteria. The epsilon subunit contain the editing function and is a proofreading 3'-5' exonuclease.</text>
</comment>
<evidence type="ECO:0000313" key="6">
    <source>
        <dbReference type="EMBL" id="TVO79284.1"/>
    </source>
</evidence>
<organism evidence="6 7">
    <name type="scientific">Denitromonas halophila</name>
    <dbReference type="NCBI Taxonomy" id="1629404"/>
    <lineage>
        <taxon>Bacteria</taxon>
        <taxon>Pseudomonadati</taxon>
        <taxon>Pseudomonadota</taxon>
        <taxon>Betaproteobacteria</taxon>
        <taxon>Rhodocyclales</taxon>
        <taxon>Zoogloeaceae</taxon>
        <taxon>Denitromonas</taxon>
    </lineage>
</organism>
<dbReference type="Proteomes" id="UP000318349">
    <property type="component" value="Unassembled WGS sequence"/>
</dbReference>
<evidence type="ECO:0000256" key="4">
    <source>
        <dbReference type="ARBA" id="ARBA00049244"/>
    </source>
</evidence>
<dbReference type="GO" id="GO:0003677">
    <property type="term" value="F:DNA binding"/>
    <property type="evidence" value="ECO:0007669"/>
    <property type="project" value="InterPro"/>
</dbReference>
<comment type="catalytic activity">
    <reaction evidence="4">
        <text>DNA(n) + a 2'-deoxyribonucleoside 5'-triphosphate = DNA(n+1) + diphosphate</text>
        <dbReference type="Rhea" id="RHEA:22508"/>
        <dbReference type="Rhea" id="RHEA-COMP:17339"/>
        <dbReference type="Rhea" id="RHEA-COMP:17340"/>
        <dbReference type="ChEBI" id="CHEBI:33019"/>
        <dbReference type="ChEBI" id="CHEBI:61560"/>
        <dbReference type="ChEBI" id="CHEBI:173112"/>
        <dbReference type="EC" id="2.7.7.7"/>
    </reaction>
</comment>
<dbReference type="Gene3D" id="3.40.1440.10">
    <property type="entry name" value="GIY-YIG endonuclease"/>
    <property type="match status" value="1"/>
</dbReference>
<evidence type="ECO:0000259" key="5">
    <source>
        <dbReference type="PROSITE" id="PS50164"/>
    </source>
</evidence>
<dbReference type="GO" id="GO:0003887">
    <property type="term" value="F:DNA-directed DNA polymerase activity"/>
    <property type="evidence" value="ECO:0007669"/>
    <property type="project" value="UniProtKB-EC"/>
</dbReference>
<dbReference type="InterPro" id="IPR047296">
    <property type="entry name" value="GIY-YIG_UvrC_Cho"/>
</dbReference>
<dbReference type="InterPro" id="IPR006054">
    <property type="entry name" value="DnaQ"/>
</dbReference>
<dbReference type="GO" id="GO:0008408">
    <property type="term" value="F:3'-5' exonuclease activity"/>
    <property type="evidence" value="ECO:0007669"/>
    <property type="project" value="TreeGrafter"/>
</dbReference>
<dbReference type="InterPro" id="IPR036397">
    <property type="entry name" value="RNaseH_sf"/>
</dbReference>
<dbReference type="GO" id="GO:0006289">
    <property type="term" value="P:nucleotide-excision repair"/>
    <property type="evidence" value="ECO:0007669"/>
    <property type="project" value="InterPro"/>
</dbReference>
<comment type="caution">
    <text evidence="6">The sequence shown here is derived from an EMBL/GenBank/DDBJ whole genome shotgun (WGS) entry which is preliminary data.</text>
</comment>
<comment type="subunit">
    <text evidence="3">DNA polymerase III contains a core (composed of alpha, epsilon and theta chains) that associates with a tau subunit. This core dimerizes to form the POLIII' complex. PolIII' associates with the gamma complex (composed of gamma, delta, delta', psi and chi chains) and with the beta chain to form the complete DNA polymerase III complex.</text>
</comment>
<reference evidence="6 7" key="1">
    <citation type="submission" date="2019-07" db="EMBL/GenBank/DDBJ databases">
        <title>The pathways for chlorine oxyanion respiration interact through the shared metabolite chlorate.</title>
        <authorList>
            <person name="Barnum T.P."/>
            <person name="Cheng Y."/>
            <person name="Hill K.A."/>
            <person name="Lucas L.N."/>
            <person name="Carlson H.K."/>
            <person name="Coates J.D."/>
        </authorList>
    </citation>
    <scope>NUCLEOTIDE SEQUENCE [LARGE SCALE GENOMIC DNA]</scope>
    <source>
        <strain evidence="6 7">SFB-1</strain>
    </source>
</reference>
<dbReference type="GO" id="GO:0005829">
    <property type="term" value="C:cytosol"/>
    <property type="evidence" value="ECO:0007669"/>
    <property type="project" value="TreeGrafter"/>
</dbReference>
<dbReference type="PANTHER" id="PTHR30231:SF37">
    <property type="entry name" value="EXODEOXYRIBONUCLEASE 10"/>
    <property type="match status" value="1"/>
</dbReference>
<dbReference type="EMBL" id="VMNI01000003">
    <property type="protein sequence ID" value="TVO79284.1"/>
    <property type="molecule type" value="Genomic_DNA"/>
</dbReference>
<dbReference type="SMART" id="SM00479">
    <property type="entry name" value="EXOIII"/>
    <property type="match status" value="1"/>
</dbReference>
<evidence type="ECO:0000256" key="3">
    <source>
        <dbReference type="ARBA" id="ARBA00026073"/>
    </source>
</evidence>
<dbReference type="SUPFAM" id="SSF53098">
    <property type="entry name" value="Ribonuclease H-like"/>
    <property type="match status" value="1"/>
</dbReference>
<dbReference type="Pfam" id="PF00929">
    <property type="entry name" value="RNase_T"/>
    <property type="match status" value="1"/>
</dbReference>
<dbReference type="InterPro" id="IPR012337">
    <property type="entry name" value="RNaseH-like_sf"/>
</dbReference>
<dbReference type="CDD" id="cd06127">
    <property type="entry name" value="DEDDh"/>
    <property type="match status" value="1"/>
</dbReference>
<accession>A0A557RPW8</accession>
<sequence>MTLPHRLAVVDLETTGAHPVRDRITEIAIVLLEDGRELERWSSLVRPGVHIPGMIQSFTGITDAMVADAPEFSELADTVLALLDDAVFVAHNARFDYGFLKTAFAALDKPFDAAVLCTVKLSRALYPQHHRHGLDALIERHGLVCTARHRAMGDTEVLCQFLDQVRNAFPAETLENAVARAMKQPARPPGLPEGVLEGIPDSPGVYFFYGENDLPLYIGKSKRMRTRVMSHFAATRLSGKEAELARQVRRVEWEQTAGELGALLLEACLVKHDTPLHNRQLRKNDEVFGLRILPSNKRKATVLERVPLAEGDPRAWEGVHGAFRTRKEADNLLRELAYLYQLCPRRLGLDSGRNGACMAHQMKRCAGVCAGKETPEQHDARLLGALTGKGLKPWPWAGPVLLHEHDPATGLSAWHLLDAWCYLSTGATDEEARAALPAARYSFDLDIYRLLLRWFDAPAHRQAVSPVTG</sequence>
<feature type="domain" description="GIY-YIG" evidence="5">
    <location>
        <begin position="201"/>
        <end position="279"/>
    </location>
</feature>
<dbReference type="GO" id="GO:0045004">
    <property type="term" value="P:DNA replication proofreading"/>
    <property type="evidence" value="ECO:0007669"/>
    <property type="project" value="TreeGrafter"/>
</dbReference>
<dbReference type="FunFam" id="3.30.420.10:FF:000045">
    <property type="entry name" value="3'-5' exonuclease DinG"/>
    <property type="match status" value="1"/>
</dbReference>
<dbReference type="SUPFAM" id="SSF82771">
    <property type="entry name" value="GIY-YIG endonuclease"/>
    <property type="match status" value="1"/>
</dbReference>
<dbReference type="InterPro" id="IPR000305">
    <property type="entry name" value="GIY-YIG_endonuc"/>
</dbReference>